<keyword evidence="10" id="KW-1185">Reference proteome</keyword>
<dbReference type="CDD" id="cd03317">
    <property type="entry name" value="NAAAR"/>
    <property type="match status" value="1"/>
</dbReference>
<dbReference type="Pfam" id="PF13378">
    <property type="entry name" value="MR_MLE_C"/>
    <property type="match status" value="1"/>
</dbReference>
<dbReference type="SFLD" id="SFLDG00180">
    <property type="entry name" value="muconate_cycloisomerase"/>
    <property type="match status" value="1"/>
</dbReference>
<dbReference type="SFLD" id="SFLDF00009">
    <property type="entry name" value="o-succinylbenzoate_synthase"/>
    <property type="match status" value="1"/>
</dbReference>
<dbReference type="RefSeq" id="WP_327096134.1">
    <property type="nucleotide sequence ID" value="NZ_CP109149.1"/>
</dbReference>
<dbReference type="GO" id="GO:0043748">
    <property type="term" value="F:O-succinylbenzoate synthase activity"/>
    <property type="evidence" value="ECO:0007669"/>
    <property type="project" value="UniProtKB-EC"/>
</dbReference>
<dbReference type="SUPFAM" id="SSF54826">
    <property type="entry name" value="Enolase N-terminal domain-like"/>
    <property type="match status" value="1"/>
</dbReference>
<evidence type="ECO:0000313" key="10">
    <source>
        <dbReference type="Proteomes" id="UP001432062"/>
    </source>
</evidence>
<proteinExistence type="predicted"/>
<evidence type="ECO:0000259" key="8">
    <source>
        <dbReference type="SMART" id="SM00922"/>
    </source>
</evidence>
<dbReference type="Pfam" id="PF02746">
    <property type="entry name" value="MR_MLE_N"/>
    <property type="match status" value="1"/>
</dbReference>
<keyword evidence="4" id="KW-0460">Magnesium</keyword>
<dbReference type="Proteomes" id="UP001432062">
    <property type="component" value="Chromosome"/>
</dbReference>
<dbReference type="InterPro" id="IPR029065">
    <property type="entry name" value="Enolase_C-like"/>
</dbReference>
<sequence length="368" mass="39814">MRLEGVELRRLGLPLRSPFRTSFGVELWRDILLLRVVASDAQGWGECVALPSPSFSSEYIDGAADVIRRFLLPALAGRDLDPDDVAPTLARFRGHRMAKAALEMAILDAWLRSRRRSYAGYLGATRTSVAAGVSIGIMDEIPELLDTVMEYLEQGYQRIKLKIEPGWDIAPVRAVRERFGDALELQVDANGAYTSADVDRLAGLDEFGLELLEQPLAADCCRDHIMLARRLRTPICLDESILSARGAADAIELGACSVVNIKAGRVGGYLEARSTHDVCVTHGVPAFCGGMLETGLGQAANLAVAALPGCTLPADIVASDRYYERDIIEPLRLEAGYITVPDGPGLGVDPLPDALEAATTSKEWLSPI</sequence>
<organism evidence="9 10">
    <name type="scientific">Nocardia vinacea</name>
    <dbReference type="NCBI Taxonomy" id="96468"/>
    <lineage>
        <taxon>Bacteria</taxon>
        <taxon>Bacillati</taxon>
        <taxon>Actinomycetota</taxon>
        <taxon>Actinomycetes</taxon>
        <taxon>Mycobacteriales</taxon>
        <taxon>Nocardiaceae</taxon>
        <taxon>Nocardia</taxon>
    </lineage>
</organism>
<evidence type="ECO:0000256" key="3">
    <source>
        <dbReference type="ARBA" id="ARBA00022723"/>
    </source>
</evidence>
<dbReference type="EC" id="4.2.1.113" evidence="6 7"/>
<accession>A0ABZ1Z7G8</accession>
<dbReference type="PANTHER" id="PTHR48073:SF5">
    <property type="entry name" value="O-SUCCINYLBENZOATE SYNTHASE"/>
    <property type="match status" value="1"/>
</dbReference>
<evidence type="ECO:0000256" key="5">
    <source>
        <dbReference type="ARBA" id="ARBA00023239"/>
    </source>
</evidence>
<feature type="domain" description="Mandelate racemase/muconate lactonizing enzyme C-terminal" evidence="8">
    <location>
        <begin position="142"/>
        <end position="234"/>
    </location>
</feature>
<evidence type="ECO:0000256" key="7">
    <source>
        <dbReference type="NCBIfam" id="TIGR01928"/>
    </source>
</evidence>
<evidence type="ECO:0000256" key="1">
    <source>
        <dbReference type="ARBA" id="ARBA00001968"/>
    </source>
</evidence>
<dbReference type="SFLD" id="SFLDS00001">
    <property type="entry name" value="Enolase"/>
    <property type="match status" value="1"/>
</dbReference>
<dbReference type="InterPro" id="IPR029017">
    <property type="entry name" value="Enolase-like_N"/>
</dbReference>
<evidence type="ECO:0000313" key="9">
    <source>
        <dbReference type="EMBL" id="WUV51241.1"/>
    </source>
</evidence>
<gene>
    <name evidence="9" type="primary">menC</name>
    <name evidence="9" type="ORF">OG563_26925</name>
</gene>
<dbReference type="InterPro" id="IPR010197">
    <property type="entry name" value="OSBS/NAAAR"/>
</dbReference>
<dbReference type="NCBIfam" id="TIGR01928">
    <property type="entry name" value="menC_lowGC_arch"/>
    <property type="match status" value="1"/>
</dbReference>
<evidence type="ECO:0000256" key="6">
    <source>
        <dbReference type="ARBA" id="ARBA00029491"/>
    </source>
</evidence>
<keyword evidence="5 9" id="KW-0456">Lyase</keyword>
<evidence type="ECO:0000256" key="2">
    <source>
        <dbReference type="ARBA" id="ARBA00022428"/>
    </source>
</evidence>
<dbReference type="InterPro" id="IPR013341">
    <property type="entry name" value="Mandelate_racemase_N_dom"/>
</dbReference>
<evidence type="ECO:0000256" key="4">
    <source>
        <dbReference type="ARBA" id="ARBA00022842"/>
    </source>
</evidence>
<keyword evidence="2" id="KW-0474">Menaquinone biosynthesis</keyword>
<keyword evidence="3" id="KW-0479">Metal-binding</keyword>
<dbReference type="SMART" id="SM00922">
    <property type="entry name" value="MR_MLE"/>
    <property type="match status" value="1"/>
</dbReference>
<comment type="cofactor">
    <cofactor evidence="1">
        <name>a divalent metal cation</name>
        <dbReference type="ChEBI" id="CHEBI:60240"/>
    </cofactor>
</comment>
<dbReference type="SUPFAM" id="SSF51604">
    <property type="entry name" value="Enolase C-terminal domain-like"/>
    <property type="match status" value="1"/>
</dbReference>
<dbReference type="InterPro" id="IPR013342">
    <property type="entry name" value="Mandelate_racemase_C"/>
</dbReference>
<dbReference type="EMBL" id="CP109441">
    <property type="protein sequence ID" value="WUV51241.1"/>
    <property type="molecule type" value="Genomic_DNA"/>
</dbReference>
<dbReference type="Gene3D" id="3.30.390.10">
    <property type="entry name" value="Enolase-like, N-terminal domain"/>
    <property type="match status" value="1"/>
</dbReference>
<reference evidence="9" key="1">
    <citation type="submission" date="2022-10" db="EMBL/GenBank/DDBJ databases">
        <title>The complete genomes of actinobacterial strains from the NBC collection.</title>
        <authorList>
            <person name="Joergensen T.S."/>
            <person name="Alvarez Arevalo M."/>
            <person name="Sterndorff E.B."/>
            <person name="Faurdal D."/>
            <person name="Vuksanovic O."/>
            <person name="Mourched A.-S."/>
            <person name="Charusanti P."/>
            <person name="Shaw S."/>
            <person name="Blin K."/>
            <person name="Weber T."/>
        </authorList>
    </citation>
    <scope>NUCLEOTIDE SEQUENCE</scope>
    <source>
        <strain evidence="9">NBC_01482</strain>
    </source>
</reference>
<dbReference type="InterPro" id="IPR036849">
    <property type="entry name" value="Enolase-like_C_sf"/>
</dbReference>
<protein>
    <recommendedName>
        <fullName evidence="6 7">o-succinylbenzoate synthase</fullName>
        <ecNumber evidence="6 7">4.2.1.113</ecNumber>
    </recommendedName>
</protein>
<dbReference type="Gene3D" id="3.20.20.120">
    <property type="entry name" value="Enolase-like C-terminal domain"/>
    <property type="match status" value="1"/>
</dbReference>
<dbReference type="PANTHER" id="PTHR48073">
    <property type="entry name" value="O-SUCCINYLBENZOATE SYNTHASE-RELATED"/>
    <property type="match status" value="1"/>
</dbReference>
<name>A0ABZ1Z7G8_9NOCA</name>